<dbReference type="SUPFAM" id="SSF48264">
    <property type="entry name" value="Cytochrome P450"/>
    <property type="match status" value="1"/>
</dbReference>
<dbReference type="GO" id="GO:0004497">
    <property type="term" value="F:monooxygenase activity"/>
    <property type="evidence" value="ECO:0007669"/>
    <property type="project" value="InterPro"/>
</dbReference>
<sequence length="503" mass="56486">MVFTIIAWLLVLAVPLLPSARQLSSPTDPPRISLLHWLFLLAFDPKNIWMKIYESYGSIGVLSVPLFGKTYIIMGPENSRPFLASKDLDLGKGAHYLLGNFYPAVTEHREGRKEGRRFAQEAAARPLASPTFTKEVEASIVEMLAKPNWSGGFVADLFAETWDLMLDLGFRHFVGIDSSFPQLQKLKDMFYLVDPEQVMQSPRMWYSKKGLVEETQRNYQKWADLFKSAVENVKAKRVVTGDKRTPAGAESNSGADLLLRVAEEVTDETGTVDYYELMANFWGLILAAQVNTQANMAWLLLRIAAEPDLCARVMAEQERVLGGRGVPLAEVTPTMHDLAEMEFIDRMLAENLRLVGLSFTSFRTSLEDVTIGPYTIPASSFCIFPHATLNINEQLHSDPWTYDPDRTVEFAGGIETDAKEHMRVKLGQGGPHSNYNVAVWGLGKHPCVGNRFATAVIKMFISTIVRRCDLTLVKGTWPQVPRFSLGTSKPYNKVQLRLKSRVY</sequence>
<dbReference type="PANTHER" id="PTHR24304:SF2">
    <property type="entry name" value="24-HYDROXYCHOLESTEROL 7-ALPHA-HYDROXYLASE"/>
    <property type="match status" value="1"/>
</dbReference>
<proteinExistence type="inferred from homology"/>
<organism evidence="8 9">
    <name type="scientific">Gonapodya prolifera (strain JEL478)</name>
    <name type="common">Monoblepharis prolifera</name>
    <dbReference type="NCBI Taxonomy" id="1344416"/>
    <lineage>
        <taxon>Eukaryota</taxon>
        <taxon>Fungi</taxon>
        <taxon>Fungi incertae sedis</taxon>
        <taxon>Chytridiomycota</taxon>
        <taxon>Chytridiomycota incertae sedis</taxon>
        <taxon>Monoblepharidomycetes</taxon>
        <taxon>Monoblepharidales</taxon>
        <taxon>Gonapodyaceae</taxon>
        <taxon>Gonapodya</taxon>
    </lineage>
</organism>
<evidence type="ECO:0000256" key="5">
    <source>
        <dbReference type="ARBA" id="ARBA00023004"/>
    </source>
</evidence>
<evidence type="ECO:0000313" key="8">
    <source>
        <dbReference type="EMBL" id="KXS12449.1"/>
    </source>
</evidence>
<dbReference type="Pfam" id="PF00067">
    <property type="entry name" value="p450"/>
    <property type="match status" value="1"/>
</dbReference>
<gene>
    <name evidence="8" type="ORF">M427DRAFT_59592</name>
</gene>
<dbReference type="GO" id="GO:0016705">
    <property type="term" value="F:oxidoreductase activity, acting on paired donors, with incorporation or reduction of molecular oxygen"/>
    <property type="evidence" value="ECO:0007669"/>
    <property type="project" value="InterPro"/>
</dbReference>
<reference evidence="8 9" key="1">
    <citation type="journal article" date="2015" name="Genome Biol. Evol.">
        <title>Phylogenomic analyses indicate that early fungi evolved digesting cell walls of algal ancestors of land plants.</title>
        <authorList>
            <person name="Chang Y."/>
            <person name="Wang S."/>
            <person name="Sekimoto S."/>
            <person name="Aerts A.L."/>
            <person name="Choi C."/>
            <person name="Clum A."/>
            <person name="LaButti K.M."/>
            <person name="Lindquist E.A."/>
            <person name="Yee Ngan C."/>
            <person name="Ohm R.A."/>
            <person name="Salamov A.A."/>
            <person name="Grigoriev I.V."/>
            <person name="Spatafora J.W."/>
            <person name="Berbee M.L."/>
        </authorList>
    </citation>
    <scope>NUCLEOTIDE SEQUENCE [LARGE SCALE GENOMIC DNA]</scope>
    <source>
        <strain evidence="8 9">JEL478</strain>
    </source>
</reference>
<comment type="similarity">
    <text evidence="2">Belongs to the cytochrome P450 family.</text>
</comment>
<dbReference type="AlphaFoldDB" id="A0A139A701"/>
<dbReference type="GO" id="GO:0005506">
    <property type="term" value="F:iron ion binding"/>
    <property type="evidence" value="ECO:0007669"/>
    <property type="project" value="InterPro"/>
</dbReference>
<dbReference type="InterPro" id="IPR036396">
    <property type="entry name" value="Cyt_P450_sf"/>
</dbReference>
<name>A0A139A701_GONPJ</name>
<feature type="binding site" description="axial binding residue" evidence="6">
    <location>
        <position position="447"/>
    </location>
    <ligand>
        <name>heme</name>
        <dbReference type="ChEBI" id="CHEBI:30413"/>
    </ligand>
    <ligandPart>
        <name>Fe</name>
        <dbReference type="ChEBI" id="CHEBI:18248"/>
    </ligandPart>
</feature>
<dbReference type="InterPro" id="IPR002403">
    <property type="entry name" value="Cyt_P450_E_grp-IV"/>
</dbReference>
<dbReference type="Proteomes" id="UP000070544">
    <property type="component" value="Unassembled WGS sequence"/>
</dbReference>
<keyword evidence="4 6" id="KW-0479">Metal-binding</keyword>
<dbReference type="Gene3D" id="1.10.630.10">
    <property type="entry name" value="Cytochrome P450"/>
    <property type="match status" value="1"/>
</dbReference>
<evidence type="ECO:0000256" key="2">
    <source>
        <dbReference type="ARBA" id="ARBA00010617"/>
    </source>
</evidence>
<dbReference type="PRINTS" id="PR00465">
    <property type="entry name" value="EP450IV"/>
</dbReference>
<evidence type="ECO:0000256" key="7">
    <source>
        <dbReference type="SAM" id="SignalP"/>
    </source>
</evidence>
<evidence type="ECO:0000313" key="9">
    <source>
        <dbReference type="Proteomes" id="UP000070544"/>
    </source>
</evidence>
<evidence type="ECO:0000256" key="4">
    <source>
        <dbReference type="ARBA" id="ARBA00022723"/>
    </source>
</evidence>
<dbReference type="OrthoDB" id="2105336at2759"/>
<accession>A0A139A701</accession>
<evidence type="ECO:0000256" key="6">
    <source>
        <dbReference type="PIRSR" id="PIRSR602403-1"/>
    </source>
</evidence>
<keyword evidence="3 6" id="KW-0349">Heme</keyword>
<dbReference type="EMBL" id="KQ965788">
    <property type="protein sequence ID" value="KXS12449.1"/>
    <property type="molecule type" value="Genomic_DNA"/>
</dbReference>
<feature type="signal peptide" evidence="7">
    <location>
        <begin position="1"/>
        <end position="20"/>
    </location>
</feature>
<dbReference type="InterPro" id="IPR050529">
    <property type="entry name" value="CYP450_sterol_14alpha_dmase"/>
</dbReference>
<keyword evidence="9" id="KW-1185">Reference proteome</keyword>
<keyword evidence="7" id="KW-0732">Signal</keyword>
<evidence type="ECO:0000256" key="3">
    <source>
        <dbReference type="ARBA" id="ARBA00022617"/>
    </source>
</evidence>
<keyword evidence="5 6" id="KW-0408">Iron</keyword>
<dbReference type="PANTHER" id="PTHR24304">
    <property type="entry name" value="CYTOCHROME P450 FAMILY 7"/>
    <property type="match status" value="1"/>
</dbReference>
<protein>
    <submittedName>
        <fullName evidence="8">Cytochrome P450</fullName>
    </submittedName>
</protein>
<dbReference type="GO" id="GO:0020037">
    <property type="term" value="F:heme binding"/>
    <property type="evidence" value="ECO:0007669"/>
    <property type="project" value="InterPro"/>
</dbReference>
<comment type="cofactor">
    <cofactor evidence="1 6">
        <name>heme</name>
        <dbReference type="ChEBI" id="CHEBI:30413"/>
    </cofactor>
</comment>
<dbReference type="STRING" id="1344416.A0A139A701"/>
<dbReference type="CDD" id="cd00302">
    <property type="entry name" value="cytochrome_P450"/>
    <property type="match status" value="1"/>
</dbReference>
<evidence type="ECO:0000256" key="1">
    <source>
        <dbReference type="ARBA" id="ARBA00001971"/>
    </source>
</evidence>
<feature type="chain" id="PRO_5007295955" evidence="7">
    <location>
        <begin position="21"/>
        <end position="503"/>
    </location>
</feature>
<dbReference type="InterPro" id="IPR001128">
    <property type="entry name" value="Cyt_P450"/>
</dbReference>